<accession>A0ABQ3LV82</accession>
<organism evidence="1 2">
    <name type="scientific">Amycolatopsis oliviviridis</name>
    <dbReference type="NCBI Taxonomy" id="1471590"/>
    <lineage>
        <taxon>Bacteria</taxon>
        <taxon>Bacillati</taxon>
        <taxon>Actinomycetota</taxon>
        <taxon>Actinomycetes</taxon>
        <taxon>Pseudonocardiales</taxon>
        <taxon>Pseudonocardiaceae</taxon>
        <taxon>Amycolatopsis</taxon>
    </lineage>
</organism>
<gene>
    <name evidence="1" type="ORF">GCM10017790_52880</name>
</gene>
<sequence>MRPGPRDEGARLRCSVWSPAPVPPMWHWGRSLLTGPSRHTPRVAFSGLNAIRRPGSRQSDFRGLNAIRRGGARAGRSDFSPLIAIRATGSRLGG</sequence>
<keyword evidence="2" id="KW-1185">Reference proteome</keyword>
<proteinExistence type="predicted"/>
<comment type="caution">
    <text evidence="1">The sequence shown here is derived from an EMBL/GenBank/DDBJ whole genome shotgun (WGS) entry which is preliminary data.</text>
</comment>
<dbReference type="Proteomes" id="UP000635387">
    <property type="component" value="Unassembled WGS sequence"/>
</dbReference>
<evidence type="ECO:0000313" key="2">
    <source>
        <dbReference type="Proteomes" id="UP000635387"/>
    </source>
</evidence>
<reference evidence="2" key="1">
    <citation type="journal article" date="2019" name="Int. J. Syst. Evol. Microbiol.">
        <title>The Global Catalogue of Microorganisms (GCM) 10K type strain sequencing project: providing services to taxonomists for standard genome sequencing and annotation.</title>
        <authorList>
            <consortium name="The Broad Institute Genomics Platform"/>
            <consortium name="The Broad Institute Genome Sequencing Center for Infectious Disease"/>
            <person name="Wu L."/>
            <person name="Ma J."/>
        </authorList>
    </citation>
    <scope>NUCLEOTIDE SEQUENCE [LARGE SCALE GENOMIC DNA]</scope>
    <source>
        <strain evidence="2">CGMCC 4.7683</strain>
    </source>
</reference>
<evidence type="ECO:0000313" key="1">
    <source>
        <dbReference type="EMBL" id="GHH26118.1"/>
    </source>
</evidence>
<name>A0ABQ3LV82_9PSEU</name>
<dbReference type="EMBL" id="BNAY01000006">
    <property type="protein sequence ID" value="GHH26118.1"/>
    <property type="molecule type" value="Genomic_DNA"/>
</dbReference>
<protein>
    <submittedName>
        <fullName evidence="1">Uncharacterized protein</fullName>
    </submittedName>
</protein>